<dbReference type="EMBL" id="CP024091">
    <property type="protein sequence ID" value="ATP55074.1"/>
    <property type="molecule type" value="Genomic_DNA"/>
</dbReference>
<keyword evidence="3" id="KW-1185">Reference proteome</keyword>
<reference evidence="2 3" key="1">
    <citation type="submission" date="2017-10" db="EMBL/GenBank/DDBJ databases">
        <title>Whole genome of Pedobacter ginsengisoli T01R-27 isolated from tomato rhizosphere.</title>
        <authorList>
            <person name="Weon H.-Y."/>
            <person name="Lee S.A."/>
            <person name="Sang M.K."/>
            <person name="Song J."/>
        </authorList>
    </citation>
    <scope>NUCLEOTIDE SEQUENCE [LARGE SCALE GENOMIC DNA]</scope>
    <source>
        <strain evidence="2 3">T01R-27</strain>
    </source>
</reference>
<evidence type="ECO:0000313" key="2">
    <source>
        <dbReference type="EMBL" id="ATP55074.1"/>
    </source>
</evidence>
<feature type="signal peptide" evidence="1">
    <location>
        <begin position="1"/>
        <end position="21"/>
    </location>
</feature>
<dbReference type="RefSeq" id="WP_099437028.1">
    <property type="nucleotide sequence ID" value="NZ_CP024091.1"/>
</dbReference>
<sequence>MKKTYPILTLLLLVYCVNANAQFGKLKDALNNAAGNLLNSKQLKLLQSDPITTNFDDCNKTETMPVNFGADSVKKKLCDLTSSYTSAQGFTLKPGFYTGTFKSFCLKAGTHGPGNGDGYLYAPLAGPKEKIARTLIANWEQHPEIEQSKVQLLLWAIIAKTNFSKLSADLQLAAAKLLNKDDLSALSSSIMDYLSSEAMLKITANLPEPAKTIVEIENKMRGLLYQANSSYDQIEQLAMLSGNAVPDTDFPRGIWGLHPDGYYIKYLPHSYTRTEVVIYVPKTIASVKYLPVGTVAVPASRGCQRLGQSNLLACEN</sequence>
<feature type="chain" id="PRO_5013729714" evidence="1">
    <location>
        <begin position="22"/>
        <end position="316"/>
    </location>
</feature>
<keyword evidence="1" id="KW-0732">Signal</keyword>
<dbReference type="AlphaFoldDB" id="A0A2D1U0Q1"/>
<dbReference type="KEGG" id="pgs:CPT03_00625"/>
<evidence type="ECO:0000256" key="1">
    <source>
        <dbReference type="SAM" id="SignalP"/>
    </source>
</evidence>
<accession>A0A2D1U0Q1</accession>
<organism evidence="2 3">
    <name type="scientific">Pedobacter ginsengisoli</name>
    <dbReference type="NCBI Taxonomy" id="363852"/>
    <lineage>
        <taxon>Bacteria</taxon>
        <taxon>Pseudomonadati</taxon>
        <taxon>Bacteroidota</taxon>
        <taxon>Sphingobacteriia</taxon>
        <taxon>Sphingobacteriales</taxon>
        <taxon>Sphingobacteriaceae</taxon>
        <taxon>Pedobacter</taxon>
    </lineage>
</organism>
<name>A0A2D1U0Q1_9SPHI</name>
<protein>
    <submittedName>
        <fullName evidence="2">Uncharacterized protein</fullName>
    </submittedName>
</protein>
<evidence type="ECO:0000313" key="3">
    <source>
        <dbReference type="Proteomes" id="UP000223749"/>
    </source>
</evidence>
<proteinExistence type="predicted"/>
<dbReference type="OrthoDB" id="568723at2"/>
<gene>
    <name evidence="2" type="ORF">CPT03_00625</name>
</gene>
<dbReference type="Proteomes" id="UP000223749">
    <property type="component" value="Chromosome"/>
</dbReference>